<name>N1W2J3_9LEPT</name>
<comment type="caution">
    <text evidence="1">The sequence shown here is derived from an EMBL/GenBank/DDBJ whole genome shotgun (WGS) entry which is preliminary data.</text>
</comment>
<evidence type="ECO:0000313" key="2">
    <source>
        <dbReference type="Proteomes" id="UP000012371"/>
    </source>
</evidence>
<gene>
    <name evidence="1" type="ORF">LEP1GSC203_3880</name>
</gene>
<keyword evidence="2" id="KW-1185">Reference proteome</keyword>
<dbReference type="EMBL" id="AOGW02000009">
    <property type="protein sequence ID" value="EMY61866.1"/>
    <property type="molecule type" value="Genomic_DNA"/>
</dbReference>
<protein>
    <submittedName>
        <fullName evidence="1">Uncharacterized protein</fullName>
    </submittedName>
</protein>
<dbReference type="Proteomes" id="UP000012371">
    <property type="component" value="Unassembled WGS sequence"/>
</dbReference>
<dbReference type="AlphaFoldDB" id="N1W2J3"/>
<organism evidence="1 2">
    <name type="scientific">Leptospira terpstrae serovar Hualin str. LT 11-33 = ATCC 700639</name>
    <dbReference type="NCBI Taxonomy" id="1257025"/>
    <lineage>
        <taxon>Bacteria</taxon>
        <taxon>Pseudomonadati</taxon>
        <taxon>Spirochaetota</taxon>
        <taxon>Spirochaetia</taxon>
        <taxon>Leptospirales</taxon>
        <taxon>Leptospiraceae</taxon>
        <taxon>Leptospira</taxon>
    </lineage>
</organism>
<accession>N1W2J3</accession>
<sequence length="39" mass="4531">MKDKKEKNSFDLKEIEYLEEILKLNISAETLRSSVSGDE</sequence>
<proteinExistence type="predicted"/>
<reference evidence="1" key="1">
    <citation type="submission" date="2013-03" db="EMBL/GenBank/DDBJ databases">
        <authorList>
            <person name="Harkins D.M."/>
            <person name="Durkin A.S."/>
            <person name="Brinkac L.M."/>
            <person name="Haft D.H."/>
            <person name="Selengut J.D."/>
            <person name="Sanka R."/>
            <person name="DePew J."/>
            <person name="Purushe J."/>
            <person name="Hartskeerl R.A."/>
            <person name="Ahmed A."/>
            <person name="van der Linden H."/>
            <person name="Goris M.G.A."/>
            <person name="Vinetz J.M."/>
            <person name="Sutton G.G."/>
            <person name="Nierman W.C."/>
            <person name="Fouts D.E."/>
        </authorList>
    </citation>
    <scope>NUCLEOTIDE SEQUENCE [LARGE SCALE GENOMIC DNA]</scope>
    <source>
        <strain evidence="1">LT 11-33</strain>
    </source>
</reference>
<evidence type="ECO:0000313" key="1">
    <source>
        <dbReference type="EMBL" id="EMY61866.1"/>
    </source>
</evidence>